<evidence type="ECO:0000313" key="18">
    <source>
        <dbReference type="EMBL" id="KAJ5477756.1"/>
    </source>
</evidence>
<dbReference type="AlphaFoldDB" id="A0A9X0BPR8"/>
<evidence type="ECO:0000256" key="3">
    <source>
        <dbReference type="ARBA" id="ARBA00011534"/>
    </source>
</evidence>
<dbReference type="PANTHER" id="PTHR47634">
    <property type="entry name" value="PROTEIN KINASE DOMAIN-CONTAINING PROTEIN-RELATED"/>
    <property type="match status" value="1"/>
</dbReference>
<dbReference type="InterPro" id="IPR000719">
    <property type="entry name" value="Prot_kinase_dom"/>
</dbReference>
<comment type="caution">
    <text evidence="18">The sequence shown here is derived from an EMBL/GenBank/DDBJ whole genome shotgun (WGS) entry which is preliminary data.</text>
</comment>
<dbReference type="EMBL" id="JAPWDO010000003">
    <property type="protein sequence ID" value="KAJ5477756.1"/>
    <property type="molecule type" value="Genomic_DNA"/>
</dbReference>
<name>A0A9X0BPR8_9EURO</name>
<dbReference type="SUPFAM" id="SSF56112">
    <property type="entry name" value="Protein kinase-like (PK-like)"/>
    <property type="match status" value="1"/>
</dbReference>
<comment type="subcellular location">
    <subcellularLocation>
        <location evidence="2">Chromosome</location>
        <location evidence="2">Telomere</location>
    </subcellularLocation>
</comment>
<dbReference type="InterPro" id="IPR008266">
    <property type="entry name" value="Tyr_kinase_AS"/>
</dbReference>
<feature type="domain" description="Protein kinase" evidence="17">
    <location>
        <begin position="62"/>
        <end position="438"/>
    </location>
</feature>
<keyword evidence="9" id="KW-0547">Nucleotide-binding</keyword>
<evidence type="ECO:0000256" key="9">
    <source>
        <dbReference type="ARBA" id="ARBA00022741"/>
    </source>
</evidence>
<comment type="subunit">
    <text evidence="3">Component of the EKC/KEOPS complex composed of at least BUD32, CGI121, GON7, KAE1 and PCC1; the whole complex dimerizes.</text>
</comment>
<dbReference type="PANTHER" id="PTHR47634:SF9">
    <property type="entry name" value="PROTEIN KINASE DOMAIN-CONTAINING PROTEIN-RELATED"/>
    <property type="match status" value="1"/>
</dbReference>
<dbReference type="PROSITE" id="PS50011">
    <property type="entry name" value="PROTEIN_KINASE_DOM"/>
    <property type="match status" value="1"/>
</dbReference>
<evidence type="ECO:0000256" key="6">
    <source>
        <dbReference type="ARBA" id="ARBA00019973"/>
    </source>
</evidence>
<dbReference type="PROSITE" id="PS00109">
    <property type="entry name" value="PROTEIN_KINASE_TYR"/>
    <property type="match status" value="1"/>
</dbReference>
<evidence type="ECO:0000256" key="1">
    <source>
        <dbReference type="ARBA" id="ARBA00003747"/>
    </source>
</evidence>
<evidence type="ECO:0000256" key="13">
    <source>
        <dbReference type="ARBA" id="ARBA00030980"/>
    </source>
</evidence>
<evidence type="ECO:0000256" key="5">
    <source>
        <dbReference type="ARBA" id="ARBA00013948"/>
    </source>
</evidence>
<evidence type="ECO:0000256" key="2">
    <source>
        <dbReference type="ARBA" id="ARBA00004574"/>
    </source>
</evidence>
<accession>A0A9X0BPR8</accession>
<evidence type="ECO:0000256" key="10">
    <source>
        <dbReference type="ARBA" id="ARBA00022777"/>
    </source>
</evidence>
<dbReference type="OrthoDB" id="5979581at2759"/>
<dbReference type="GO" id="GO:0000245">
    <property type="term" value="P:spliceosomal complex assembly"/>
    <property type="evidence" value="ECO:0007669"/>
    <property type="project" value="TreeGrafter"/>
</dbReference>
<dbReference type="GO" id="GO:0000781">
    <property type="term" value="C:chromosome, telomeric region"/>
    <property type="evidence" value="ECO:0007669"/>
    <property type="project" value="UniProtKB-SubCell"/>
</dbReference>
<reference evidence="18" key="2">
    <citation type="journal article" date="2023" name="IMA Fungus">
        <title>Comparative genomic study of the Penicillium genus elucidates a diverse pangenome and 15 lateral gene transfer events.</title>
        <authorList>
            <person name="Petersen C."/>
            <person name="Sorensen T."/>
            <person name="Nielsen M.R."/>
            <person name="Sondergaard T.E."/>
            <person name="Sorensen J.L."/>
            <person name="Fitzpatrick D.A."/>
            <person name="Frisvad J.C."/>
            <person name="Nielsen K.L."/>
        </authorList>
    </citation>
    <scope>NUCLEOTIDE SEQUENCE</scope>
    <source>
        <strain evidence="18">IBT 17660</strain>
    </source>
</reference>
<organism evidence="18 19">
    <name type="scientific">Penicillium desertorum</name>
    <dbReference type="NCBI Taxonomy" id="1303715"/>
    <lineage>
        <taxon>Eukaryota</taxon>
        <taxon>Fungi</taxon>
        <taxon>Dikarya</taxon>
        <taxon>Ascomycota</taxon>
        <taxon>Pezizomycotina</taxon>
        <taxon>Eurotiomycetes</taxon>
        <taxon>Eurotiomycetidae</taxon>
        <taxon>Eurotiales</taxon>
        <taxon>Aspergillaceae</taxon>
        <taxon>Penicillium</taxon>
    </lineage>
</organism>
<evidence type="ECO:0000256" key="12">
    <source>
        <dbReference type="ARBA" id="ARBA00022895"/>
    </source>
</evidence>
<dbReference type="EC" id="2.7.11.1" evidence="4"/>
<dbReference type="InterPro" id="IPR011009">
    <property type="entry name" value="Kinase-like_dom_sf"/>
</dbReference>
<keyword evidence="10 18" id="KW-0418">Kinase</keyword>
<evidence type="ECO:0000256" key="15">
    <source>
        <dbReference type="ARBA" id="ARBA00047899"/>
    </source>
</evidence>
<evidence type="ECO:0000256" key="4">
    <source>
        <dbReference type="ARBA" id="ARBA00012513"/>
    </source>
</evidence>
<evidence type="ECO:0000256" key="7">
    <source>
        <dbReference type="ARBA" id="ARBA00022527"/>
    </source>
</evidence>
<evidence type="ECO:0000256" key="11">
    <source>
        <dbReference type="ARBA" id="ARBA00022840"/>
    </source>
</evidence>
<proteinExistence type="predicted"/>
<keyword evidence="12" id="KW-0158">Chromosome</keyword>
<dbReference type="SMART" id="SM00220">
    <property type="entry name" value="S_TKc"/>
    <property type="match status" value="1"/>
</dbReference>
<dbReference type="InterPro" id="IPR051334">
    <property type="entry name" value="SRPK"/>
</dbReference>
<dbReference type="GO" id="GO:0004674">
    <property type="term" value="F:protein serine/threonine kinase activity"/>
    <property type="evidence" value="ECO:0007669"/>
    <property type="project" value="UniProtKB-KW"/>
</dbReference>
<evidence type="ECO:0000256" key="16">
    <source>
        <dbReference type="ARBA" id="ARBA00048679"/>
    </source>
</evidence>
<comment type="catalytic activity">
    <reaction evidence="15">
        <text>L-threonyl-[protein] + ATP = O-phospho-L-threonyl-[protein] + ADP + H(+)</text>
        <dbReference type="Rhea" id="RHEA:46608"/>
        <dbReference type="Rhea" id="RHEA-COMP:11060"/>
        <dbReference type="Rhea" id="RHEA-COMP:11605"/>
        <dbReference type="ChEBI" id="CHEBI:15378"/>
        <dbReference type="ChEBI" id="CHEBI:30013"/>
        <dbReference type="ChEBI" id="CHEBI:30616"/>
        <dbReference type="ChEBI" id="CHEBI:61977"/>
        <dbReference type="ChEBI" id="CHEBI:456216"/>
        <dbReference type="EC" id="2.7.11.1"/>
    </reaction>
</comment>
<gene>
    <name evidence="18" type="ORF">N7530_003265</name>
</gene>
<keyword evidence="19" id="KW-1185">Reference proteome</keyword>
<dbReference type="GO" id="GO:0005524">
    <property type="term" value="F:ATP binding"/>
    <property type="evidence" value="ECO:0007669"/>
    <property type="project" value="UniProtKB-KW"/>
</dbReference>
<dbReference type="Gene3D" id="3.30.200.20">
    <property type="entry name" value="Phosphorylase Kinase, domain 1"/>
    <property type="match status" value="1"/>
</dbReference>
<comment type="function">
    <text evidence="1">Component of the EKC/KEOPS complex that is required for the formation of a threonylcarbamoyl group on adenosine at position 37 (t(6)A37) in tRNAs that read codons beginning with adenine. The complex is probably involved in the transfer of the threonylcarbamoyl moiety of threonylcarbamoyl-AMP (TC-AMP) to the N6 group of A37. BUD32 has ATPase activity in the context of the EKC/KEOPS complex and likely plays a supporting role to the catalytic subunit KAE1. The EKC/KEOPS complex also promotes both telomere uncapping and telomere elongation. The complex is required for efficient recruitment of transcriptional coactivators.</text>
</comment>
<sequence length="452" mass="51631">MRLLSGSLPRFTRPRLLQGPLAFCRPNHAMAGGEAIEEQSLPRYRERRYYPVKIGEVFKDQYRVIAKLGYGAYSTVWLAWDQSSHPLYGAKQYTSLKVCVSHDTESSPVLNEINMLRRLKRFADTEQRDLPGVDFTRLADDIFEIDGAPIDGRHHCIASRPEGQSMRVLQETFPNAILPKLLVKSIIHRLWFSVNWFHSTCGVIHADISPQNVLMQLEDHSSLKNIEDQELRNPSVPVTTTNGVAPVYRSRQTKLELSGLPVLTDFGKMRLAEGQTNRDWWTPDLYRAPEVLLGLPWEYPVDLWSIGVMTLGLLEGKNLFDPIDRVNNQYVLPLALAQYIGYLGPPPLEMLRKSPLFSTYFDEQGKSASILRLEETSLPGIGNWASEPPIPKTSFEDFVTTIPPGEEKDQFLRFIRKILTWDPEVRANSYELIQDEWMMRPPSEEDIANCMG</sequence>
<evidence type="ECO:0000256" key="14">
    <source>
        <dbReference type="ARBA" id="ARBA00033194"/>
    </source>
</evidence>
<dbReference type="Proteomes" id="UP001147760">
    <property type="component" value="Unassembled WGS sequence"/>
</dbReference>
<keyword evidence="7" id="KW-0723">Serine/threonine-protein kinase</keyword>
<dbReference type="Gene3D" id="1.10.510.10">
    <property type="entry name" value="Transferase(Phosphotransferase) domain 1"/>
    <property type="match status" value="1"/>
</dbReference>
<reference evidence="18" key="1">
    <citation type="submission" date="2022-12" db="EMBL/GenBank/DDBJ databases">
        <authorList>
            <person name="Petersen C."/>
        </authorList>
    </citation>
    <scope>NUCLEOTIDE SEQUENCE</scope>
    <source>
        <strain evidence="18">IBT 17660</strain>
    </source>
</reference>
<dbReference type="GO" id="GO:0050684">
    <property type="term" value="P:regulation of mRNA processing"/>
    <property type="evidence" value="ECO:0007669"/>
    <property type="project" value="TreeGrafter"/>
</dbReference>
<evidence type="ECO:0000259" key="17">
    <source>
        <dbReference type="PROSITE" id="PS50011"/>
    </source>
</evidence>
<dbReference type="Pfam" id="PF00069">
    <property type="entry name" value="Pkinase"/>
    <property type="match status" value="1"/>
</dbReference>
<keyword evidence="12" id="KW-0779">Telomere</keyword>
<keyword evidence="11" id="KW-0067">ATP-binding</keyword>
<evidence type="ECO:0000313" key="19">
    <source>
        <dbReference type="Proteomes" id="UP001147760"/>
    </source>
</evidence>
<protein>
    <recommendedName>
        <fullName evidence="6">EKC/KEOPS complex subunit BUD32</fullName>
        <ecNumber evidence="4">2.7.11.1</ecNumber>
    </recommendedName>
    <alternativeName>
        <fullName evidence="13 14">Atypical Serine/threonine protein kinase BUD32</fullName>
    </alternativeName>
    <alternativeName>
        <fullName evidence="5">EKC/KEOPS complex subunit bud32</fullName>
    </alternativeName>
</protein>
<comment type="catalytic activity">
    <reaction evidence="16">
        <text>L-seryl-[protein] + ATP = O-phospho-L-seryl-[protein] + ADP + H(+)</text>
        <dbReference type="Rhea" id="RHEA:17989"/>
        <dbReference type="Rhea" id="RHEA-COMP:9863"/>
        <dbReference type="Rhea" id="RHEA-COMP:11604"/>
        <dbReference type="ChEBI" id="CHEBI:15378"/>
        <dbReference type="ChEBI" id="CHEBI:29999"/>
        <dbReference type="ChEBI" id="CHEBI:30616"/>
        <dbReference type="ChEBI" id="CHEBI:83421"/>
        <dbReference type="ChEBI" id="CHEBI:456216"/>
        <dbReference type="EC" id="2.7.11.1"/>
    </reaction>
</comment>
<evidence type="ECO:0000256" key="8">
    <source>
        <dbReference type="ARBA" id="ARBA00022679"/>
    </source>
</evidence>
<keyword evidence="8" id="KW-0808">Transferase</keyword>